<dbReference type="Proteomes" id="UP000472267">
    <property type="component" value="Chromosome 2"/>
</dbReference>
<evidence type="ECO:0000259" key="6">
    <source>
        <dbReference type="PROSITE" id="PS51934"/>
    </source>
</evidence>
<feature type="domain" description="LRAT" evidence="6">
    <location>
        <begin position="53"/>
        <end position="169"/>
    </location>
</feature>
<accession>A0A672J622</accession>
<proteinExistence type="inferred from homology"/>
<keyword evidence="3" id="KW-0378">Hydrolase</keyword>
<evidence type="ECO:0000256" key="3">
    <source>
        <dbReference type="ARBA" id="ARBA00022801"/>
    </source>
</evidence>
<keyword evidence="4" id="KW-0443">Lipid metabolism</keyword>
<reference evidence="7" key="2">
    <citation type="submission" date="2025-08" db="UniProtKB">
        <authorList>
            <consortium name="Ensembl"/>
        </authorList>
    </citation>
    <scope>IDENTIFICATION</scope>
</reference>
<sequence>MTLGCSCCVQSGLWIATLSAHLAFTPRTSCLGGSGPGGVEPRCPHSKPEVGDLIEIFRGTFQHWAIYVGGGYVVHLTTVSKVNGAGSSSMMTSQTERGKVKKEKLQNVVGNNKWKINNCLDKEYKPREVLTIKREACALVGEELPYCVLKSNCEHFVNDLRYGKPESRQVGSVMADVKIMKWLLMLDTDWPVGAGLSSLVDR</sequence>
<dbReference type="InParanoid" id="A0A672J622"/>
<dbReference type="AlphaFoldDB" id="A0A672J622"/>
<feature type="signal peptide" evidence="5">
    <location>
        <begin position="1"/>
        <end position="30"/>
    </location>
</feature>
<dbReference type="PANTHER" id="PTHR13943:SF31">
    <property type="entry name" value="PHOSPHOLIPASE A AND ACYLTRANSFERASE 3"/>
    <property type="match status" value="1"/>
</dbReference>
<dbReference type="GO" id="GO:0004623">
    <property type="term" value="F:phospholipase A2 activity"/>
    <property type="evidence" value="ECO:0007669"/>
    <property type="project" value="TreeGrafter"/>
</dbReference>
<feature type="chain" id="PRO_5025688885" description="LRAT domain-containing protein" evidence="5">
    <location>
        <begin position="31"/>
        <end position="202"/>
    </location>
</feature>
<reference evidence="7" key="1">
    <citation type="submission" date="2019-06" db="EMBL/GenBank/DDBJ databases">
        <authorList>
            <consortium name="Wellcome Sanger Institute Data Sharing"/>
        </authorList>
    </citation>
    <scope>NUCLEOTIDE SEQUENCE [LARGE SCALE GENOMIC DNA]</scope>
</reference>
<keyword evidence="2" id="KW-0808">Transferase</keyword>
<dbReference type="GO" id="GO:0008970">
    <property type="term" value="F:phospholipase A1 activity"/>
    <property type="evidence" value="ECO:0007669"/>
    <property type="project" value="TreeGrafter"/>
</dbReference>
<gene>
    <name evidence="7" type="primary">LOC115403207</name>
</gene>
<evidence type="ECO:0000313" key="7">
    <source>
        <dbReference type="Ensembl" id="ENSSFAP00005048769.1"/>
    </source>
</evidence>
<dbReference type="Ensembl" id="ENSSFAT00005050387.1">
    <property type="protein sequence ID" value="ENSSFAP00005048769.1"/>
    <property type="gene ID" value="ENSSFAG00005023648.1"/>
</dbReference>
<evidence type="ECO:0000256" key="2">
    <source>
        <dbReference type="ARBA" id="ARBA00022679"/>
    </source>
</evidence>
<dbReference type="InterPro" id="IPR051496">
    <property type="entry name" value="H-rev107_PLA/AT"/>
</dbReference>
<dbReference type="GO" id="GO:0016410">
    <property type="term" value="F:N-acyltransferase activity"/>
    <property type="evidence" value="ECO:0007669"/>
    <property type="project" value="TreeGrafter"/>
</dbReference>
<dbReference type="InterPro" id="IPR007053">
    <property type="entry name" value="LRAT_dom"/>
</dbReference>
<dbReference type="GO" id="GO:0005737">
    <property type="term" value="C:cytoplasm"/>
    <property type="evidence" value="ECO:0007669"/>
    <property type="project" value="TreeGrafter"/>
</dbReference>
<dbReference type="Pfam" id="PF04970">
    <property type="entry name" value="LRAT"/>
    <property type="match status" value="1"/>
</dbReference>
<comment type="similarity">
    <text evidence="1">Belongs to the H-rev107 family.</text>
</comment>
<dbReference type="PROSITE" id="PS51934">
    <property type="entry name" value="LRAT"/>
    <property type="match status" value="1"/>
</dbReference>
<protein>
    <recommendedName>
        <fullName evidence="6">LRAT domain-containing protein</fullName>
    </recommendedName>
</protein>
<keyword evidence="8" id="KW-1185">Reference proteome</keyword>
<evidence type="ECO:0000256" key="1">
    <source>
        <dbReference type="ARBA" id="ARBA00007824"/>
    </source>
</evidence>
<dbReference type="GO" id="GO:0070292">
    <property type="term" value="P:N-acylphosphatidylethanolamine metabolic process"/>
    <property type="evidence" value="ECO:0007669"/>
    <property type="project" value="TreeGrafter"/>
</dbReference>
<dbReference type="PANTHER" id="PTHR13943">
    <property type="entry name" value="HRAS-LIKE SUPPRESSOR - RELATED"/>
    <property type="match status" value="1"/>
</dbReference>
<evidence type="ECO:0000313" key="8">
    <source>
        <dbReference type="Proteomes" id="UP000472267"/>
    </source>
</evidence>
<keyword evidence="5" id="KW-0732">Signal</keyword>
<organism evidence="7 8">
    <name type="scientific">Salarias fasciatus</name>
    <name type="common">Jewelled blenny</name>
    <name type="synonym">Blennius fasciatus</name>
    <dbReference type="NCBI Taxonomy" id="181472"/>
    <lineage>
        <taxon>Eukaryota</taxon>
        <taxon>Metazoa</taxon>
        <taxon>Chordata</taxon>
        <taxon>Craniata</taxon>
        <taxon>Vertebrata</taxon>
        <taxon>Euteleostomi</taxon>
        <taxon>Actinopterygii</taxon>
        <taxon>Neopterygii</taxon>
        <taxon>Teleostei</taxon>
        <taxon>Neoteleostei</taxon>
        <taxon>Acanthomorphata</taxon>
        <taxon>Ovalentaria</taxon>
        <taxon>Blenniimorphae</taxon>
        <taxon>Blenniiformes</taxon>
        <taxon>Blennioidei</taxon>
        <taxon>Blenniidae</taxon>
        <taxon>Salariinae</taxon>
        <taxon>Salarias</taxon>
    </lineage>
</organism>
<name>A0A672J622_SALFA</name>
<evidence type="ECO:0000256" key="5">
    <source>
        <dbReference type="SAM" id="SignalP"/>
    </source>
</evidence>
<evidence type="ECO:0000256" key="4">
    <source>
        <dbReference type="ARBA" id="ARBA00023098"/>
    </source>
</evidence>
<reference evidence="7" key="3">
    <citation type="submission" date="2025-09" db="UniProtKB">
        <authorList>
            <consortium name="Ensembl"/>
        </authorList>
    </citation>
    <scope>IDENTIFICATION</scope>
</reference>
<dbReference type="Gene3D" id="3.90.1720.10">
    <property type="entry name" value="endopeptidase domain like (from Nostoc punctiforme)"/>
    <property type="match status" value="1"/>
</dbReference>